<dbReference type="Proteomes" id="UP000063429">
    <property type="component" value="Chromosome"/>
</dbReference>
<dbReference type="InterPro" id="IPR018550">
    <property type="entry name" value="Lipid-A_deacylase-rel"/>
</dbReference>
<evidence type="ECO:0000256" key="2">
    <source>
        <dbReference type="SAM" id="SignalP"/>
    </source>
</evidence>
<dbReference type="Pfam" id="PF09411">
    <property type="entry name" value="PagL"/>
    <property type="match status" value="1"/>
</dbReference>
<organism evidence="3 4">
    <name type="scientific">Herbaspirillum hiltneri N3</name>
    <dbReference type="NCBI Taxonomy" id="1262470"/>
    <lineage>
        <taxon>Bacteria</taxon>
        <taxon>Pseudomonadati</taxon>
        <taxon>Pseudomonadota</taxon>
        <taxon>Betaproteobacteria</taxon>
        <taxon>Burkholderiales</taxon>
        <taxon>Oxalobacteraceae</taxon>
        <taxon>Herbaspirillum</taxon>
    </lineage>
</organism>
<dbReference type="Gene3D" id="2.40.160.20">
    <property type="match status" value="1"/>
</dbReference>
<keyword evidence="4" id="KW-1185">Reference proteome</keyword>
<keyword evidence="1" id="KW-0998">Cell outer membrane</keyword>
<accession>A0ABM5UWL4</accession>
<feature type="signal peptide" evidence="2">
    <location>
        <begin position="1"/>
        <end position="26"/>
    </location>
</feature>
<reference evidence="4" key="1">
    <citation type="journal article" date="2015" name="Genome Announc.">
        <title>Complete Genome Sequence of Herbaspirillum hiltneri N3 (DSM 17495), Isolated from Surface-Sterilized Wheat Roots.</title>
        <authorList>
            <person name="Guizelini D."/>
            <person name="Saizaki P.M."/>
            <person name="Coimbra N.A."/>
            <person name="Weiss V.A."/>
            <person name="Faoro H."/>
            <person name="Sfeir M.Z."/>
            <person name="Baura V.A."/>
            <person name="Monteiro R.A."/>
            <person name="Chubatsu L.S."/>
            <person name="Souza E.M."/>
            <person name="Cruz L.M."/>
            <person name="Pedrosa F.O."/>
            <person name="Raittz R.T."/>
            <person name="Marchaukoski J.N."/>
            <person name="Steffens M.B."/>
        </authorList>
    </citation>
    <scope>NUCLEOTIDE SEQUENCE [LARGE SCALE GENOMIC DNA]</scope>
    <source>
        <strain evidence="4">N3</strain>
    </source>
</reference>
<comment type="subunit">
    <text evidence="1">Homodimer.</text>
</comment>
<comment type="function">
    <text evidence="1">Has lipid A 3-O-deacylase activity. Hydrolyzes the ester bond at the 3 position of lipid A, a bioactive component of lipopolysaccharide (LPS), thereby releasing the primary fatty acyl moiety.</text>
</comment>
<dbReference type="SUPFAM" id="SSF56925">
    <property type="entry name" value="OMPA-like"/>
    <property type="match status" value="1"/>
</dbReference>
<sequence>MSMKKFTFKLTVAAVALIGLQTSSYAVDSVSVEAGAGSKVQMLRLGAQWDWKNTAWWQSNGTHIGGYWDLTVAEWHEKRYNNTDSSKNFTDIGFTPVFRFQRDDKKGFYGEAGIGVHLFSSLYNNDTKKLSTAFQFGDHVGTGYVFANGLDVGLKLQHFSNGGIKQPNGGVNFAVLKAAYRF</sequence>
<evidence type="ECO:0000313" key="3">
    <source>
        <dbReference type="EMBL" id="AKZ61604.1"/>
    </source>
</evidence>
<comment type="catalytic activity">
    <reaction evidence="1">
        <text>a 3-(acyloxy)acyl derivative of bacterial toxin + H2O = a 3-hydroxyacyl derivative of bacterial toxin + a fatty acid + H(+)</text>
        <dbReference type="Rhea" id="RHEA:12032"/>
        <dbReference type="ChEBI" id="CHEBI:15377"/>
        <dbReference type="ChEBI" id="CHEBI:15378"/>
        <dbReference type="ChEBI" id="CHEBI:28868"/>
        <dbReference type="ChEBI" id="CHEBI:136853"/>
        <dbReference type="ChEBI" id="CHEBI:140675"/>
        <dbReference type="EC" id="3.1.1.77"/>
    </reaction>
</comment>
<protein>
    <recommendedName>
        <fullName evidence="1">Lipid A deacylase</fullName>
        <ecNumber evidence="1">3.1.1.77</ecNumber>
    </recommendedName>
    <alternativeName>
        <fullName evidence="1">LPS 3-O-deacylase</fullName>
    </alternativeName>
    <alternativeName>
        <fullName evidence="1">Outer membrane enzyme</fullName>
    </alternativeName>
</protein>
<feature type="chain" id="PRO_5047434115" description="Lipid A deacylase" evidence="2">
    <location>
        <begin position="27"/>
        <end position="182"/>
    </location>
</feature>
<keyword evidence="1" id="KW-0378">Hydrolase</keyword>
<comment type="subcellular location">
    <subcellularLocation>
        <location evidence="1">Cell outer membrane</location>
        <topology evidence="1">Multi-pass membrane protein</topology>
    </subcellularLocation>
</comment>
<dbReference type="PIRSF" id="PIRSF029681">
    <property type="entry name" value="PagL"/>
    <property type="match status" value="1"/>
</dbReference>
<dbReference type="EC" id="3.1.1.77" evidence="1"/>
<keyword evidence="2" id="KW-0732">Signal</keyword>
<dbReference type="EMBL" id="CP011409">
    <property type="protein sequence ID" value="AKZ61604.1"/>
    <property type="molecule type" value="Genomic_DNA"/>
</dbReference>
<comment type="similarity">
    <text evidence="1">Belongs to the PagL family.</text>
</comment>
<evidence type="ECO:0000256" key="1">
    <source>
        <dbReference type="PIRNR" id="PIRNR029681"/>
    </source>
</evidence>
<dbReference type="RefSeq" id="WP_053195108.1">
    <property type="nucleotide sequence ID" value="NZ_CP011409.1"/>
</dbReference>
<keyword evidence="1" id="KW-0472">Membrane</keyword>
<evidence type="ECO:0000313" key="4">
    <source>
        <dbReference type="Proteomes" id="UP000063429"/>
    </source>
</evidence>
<name>A0ABM5UWL4_9BURK</name>
<gene>
    <name evidence="3" type="ORF">F506_02005</name>
</gene>
<proteinExistence type="inferred from homology"/>
<dbReference type="InterPro" id="IPR011250">
    <property type="entry name" value="OMP/PagP_B-barrel"/>
</dbReference>